<keyword evidence="3" id="KW-1185">Reference proteome</keyword>
<name>A0A9P1CS36_9DINO</name>
<dbReference type="EMBL" id="CAMXCT030002211">
    <property type="protein sequence ID" value="CAL4783748.1"/>
    <property type="molecule type" value="Genomic_DNA"/>
</dbReference>
<dbReference type="EMBL" id="CAMXCT010002211">
    <property type="protein sequence ID" value="CAI3996436.1"/>
    <property type="molecule type" value="Genomic_DNA"/>
</dbReference>
<reference evidence="1" key="1">
    <citation type="submission" date="2022-10" db="EMBL/GenBank/DDBJ databases">
        <authorList>
            <person name="Chen Y."/>
            <person name="Dougan E. K."/>
            <person name="Chan C."/>
            <person name="Rhodes N."/>
            <person name="Thang M."/>
        </authorList>
    </citation>
    <scope>NUCLEOTIDE SEQUENCE</scope>
</reference>
<dbReference type="EMBL" id="CAMXCT020002211">
    <property type="protein sequence ID" value="CAL1149811.1"/>
    <property type="molecule type" value="Genomic_DNA"/>
</dbReference>
<proteinExistence type="predicted"/>
<organism evidence="1">
    <name type="scientific">Cladocopium goreaui</name>
    <dbReference type="NCBI Taxonomy" id="2562237"/>
    <lineage>
        <taxon>Eukaryota</taxon>
        <taxon>Sar</taxon>
        <taxon>Alveolata</taxon>
        <taxon>Dinophyceae</taxon>
        <taxon>Suessiales</taxon>
        <taxon>Symbiodiniaceae</taxon>
        <taxon>Cladocopium</taxon>
    </lineage>
</organism>
<reference evidence="2 3" key="2">
    <citation type="submission" date="2024-05" db="EMBL/GenBank/DDBJ databases">
        <authorList>
            <person name="Chen Y."/>
            <person name="Shah S."/>
            <person name="Dougan E. K."/>
            <person name="Thang M."/>
            <person name="Chan C."/>
        </authorList>
    </citation>
    <scope>NUCLEOTIDE SEQUENCE [LARGE SCALE GENOMIC DNA]</scope>
</reference>
<evidence type="ECO:0000313" key="3">
    <source>
        <dbReference type="Proteomes" id="UP001152797"/>
    </source>
</evidence>
<accession>A0A9P1CS36</accession>
<evidence type="ECO:0000313" key="1">
    <source>
        <dbReference type="EMBL" id="CAI3996436.1"/>
    </source>
</evidence>
<sequence length="496" mass="55970">MRTQVHKVTWYMLHYGGATPKRHYCLANSPHVAGLWVDKLRNWKQQLEKLKASGKAKSLVIKYIDKGGKKRWKGSKLLRSSENYPPRFGLRLVDLWHRLSSEKYGMPALPKEVPPAHELEAMLETAHLQEAKATPQRELVNKSVAEAETQPASEEELLKLGLGGSDDGSVKGKTRVTNRIMAMWRGGQLDGDMAMQLLGLQLTTGSSSATSNLEAGEENALKAKLRRLCEPKKNGQLQVPQWLHDQWKNGDHMAMAKQLAQCNFDKEAFIKFKEKSLTKNDKTVSDLEMGWYSRDDMLKVLKWNTKKIDGAIKCCEQDQANLVRRCAYGGDDEYYVRVRETGNRQHEKISSEVTRENAQEPEMDCTASLPDVSASDADQVETRLRATTAGTVVATSQANRSKDTFRKYIDSVLQKSAKIRGLIGDLRKNYCEDEHAKKSIEALDQDLATLDNEYNTLSEHMAKGEQDDFNPEWFGNLMVGKGSRGKDESIDFHVAH</sequence>
<evidence type="ECO:0000313" key="2">
    <source>
        <dbReference type="EMBL" id="CAL4783748.1"/>
    </source>
</evidence>
<dbReference type="AlphaFoldDB" id="A0A9P1CS36"/>
<comment type="caution">
    <text evidence="1">The sequence shown here is derived from an EMBL/GenBank/DDBJ whole genome shotgun (WGS) entry which is preliminary data.</text>
</comment>
<dbReference type="Proteomes" id="UP001152797">
    <property type="component" value="Unassembled WGS sequence"/>
</dbReference>
<protein>
    <submittedName>
        <fullName evidence="1">Uncharacterized protein</fullName>
    </submittedName>
</protein>
<gene>
    <name evidence="1" type="ORF">C1SCF055_LOCUS22914</name>
</gene>